<dbReference type="Proteomes" id="UP000034665">
    <property type="component" value="Unassembled WGS sequence"/>
</dbReference>
<dbReference type="SUPFAM" id="SSF103473">
    <property type="entry name" value="MFS general substrate transporter"/>
    <property type="match status" value="2"/>
</dbReference>
<dbReference type="PANTHER" id="PTHR23526:SF2">
    <property type="entry name" value="MAJOR FACILITATOR SUPERFAMILY (MFS) PROFILE DOMAIN-CONTAINING PROTEIN"/>
    <property type="match status" value="1"/>
</dbReference>
<comment type="caution">
    <text evidence="2">The sequence shown here is derived from an EMBL/GenBank/DDBJ whole genome shotgun (WGS) entry which is preliminary data.</text>
</comment>
<keyword evidence="1" id="KW-0472">Membrane</keyword>
<feature type="transmembrane region" description="Helical" evidence="1">
    <location>
        <begin position="342"/>
        <end position="360"/>
    </location>
</feature>
<feature type="transmembrane region" description="Helical" evidence="1">
    <location>
        <begin position="366"/>
        <end position="385"/>
    </location>
</feature>
<name>A0A0G0RGY3_9BACT</name>
<feature type="transmembrane region" description="Helical" evidence="1">
    <location>
        <begin position="301"/>
        <end position="321"/>
    </location>
</feature>
<dbReference type="InterPro" id="IPR052528">
    <property type="entry name" value="Sugar_transport-like"/>
</dbReference>
<sequence length="408" mass="45350">MISDKHHLHIFGNKEINALYATLGFLAFAEGLLSVFVPIFFWNLGFPLWKILLFYFLHSALFIIFTLILLPIIKKISDKMMMFLSIPFLVLYFFGLSMVEVESFIFFLLPVASAMHTLLFNIGYHIDFSSASDKERIGEEIGVRYVLGSVLGLAAPFFGGALIEAAGFQETFLIGSAILLISVLPLFFFKNRNLASDLTIKSIVPFFKNRELLPFTLSGIGYAMEVVIGKTIWPLFIFLAIGGVKEFGGVISLGLVVTAVVTYLVGFLSDYGKRRNVIRWASIANALVWFIRPFIGQPPMVAGMHVGGNVIYSGLMVAWASQYYKITKTVSNATAFIISRELLYNGARVIFIPILMYVAYTTSTSTFFSISFVLAGCMSLIFLVANKTHAHLLTGLITHEHGNKDTLA</sequence>
<feature type="transmembrane region" description="Helical" evidence="1">
    <location>
        <begin position="80"/>
        <end position="98"/>
    </location>
</feature>
<dbReference type="PANTHER" id="PTHR23526">
    <property type="entry name" value="INTEGRAL MEMBRANE TRANSPORT PROTEIN-RELATED"/>
    <property type="match status" value="1"/>
</dbReference>
<protein>
    <submittedName>
        <fullName evidence="2">Major facilitator superfamily</fullName>
    </submittedName>
</protein>
<evidence type="ECO:0000313" key="2">
    <source>
        <dbReference type="EMBL" id="KKR12932.1"/>
    </source>
</evidence>
<dbReference type="STRING" id="1619013.UT41_C0001G0476"/>
<dbReference type="EMBL" id="LBWR01000001">
    <property type="protein sequence ID" value="KKR12932.1"/>
    <property type="molecule type" value="Genomic_DNA"/>
</dbReference>
<evidence type="ECO:0000256" key="1">
    <source>
        <dbReference type="SAM" id="Phobius"/>
    </source>
</evidence>
<feature type="transmembrane region" description="Helical" evidence="1">
    <location>
        <begin position="247"/>
        <end position="265"/>
    </location>
</feature>
<feature type="transmembrane region" description="Helical" evidence="1">
    <location>
        <begin position="104"/>
        <end position="124"/>
    </location>
</feature>
<gene>
    <name evidence="2" type="ORF">UT41_C0001G0476</name>
</gene>
<feature type="transmembrane region" description="Helical" evidence="1">
    <location>
        <begin position="172"/>
        <end position="191"/>
    </location>
</feature>
<organism evidence="2 3">
    <name type="scientific">Candidatus Wolfebacteria bacterium GW2011_GWC2_39_22</name>
    <dbReference type="NCBI Taxonomy" id="1619013"/>
    <lineage>
        <taxon>Bacteria</taxon>
        <taxon>Candidatus Wolfeibacteriota</taxon>
    </lineage>
</organism>
<reference evidence="2 3" key="1">
    <citation type="journal article" date="2015" name="Nature">
        <title>rRNA introns, odd ribosomes, and small enigmatic genomes across a large radiation of phyla.</title>
        <authorList>
            <person name="Brown C.T."/>
            <person name="Hug L.A."/>
            <person name="Thomas B.C."/>
            <person name="Sharon I."/>
            <person name="Castelle C.J."/>
            <person name="Singh A."/>
            <person name="Wilkins M.J."/>
            <person name="Williams K.H."/>
            <person name="Banfield J.F."/>
        </authorList>
    </citation>
    <scope>NUCLEOTIDE SEQUENCE [LARGE SCALE GENOMIC DNA]</scope>
</reference>
<feature type="transmembrane region" description="Helical" evidence="1">
    <location>
        <begin position="145"/>
        <end position="166"/>
    </location>
</feature>
<dbReference type="InterPro" id="IPR036259">
    <property type="entry name" value="MFS_trans_sf"/>
</dbReference>
<dbReference type="Gene3D" id="1.20.1250.20">
    <property type="entry name" value="MFS general substrate transporter like domains"/>
    <property type="match status" value="1"/>
</dbReference>
<keyword evidence="1" id="KW-1133">Transmembrane helix</keyword>
<feature type="transmembrane region" description="Helical" evidence="1">
    <location>
        <begin position="20"/>
        <end position="41"/>
    </location>
</feature>
<proteinExistence type="predicted"/>
<dbReference type="AlphaFoldDB" id="A0A0G0RGY3"/>
<accession>A0A0G0RGY3</accession>
<feature type="transmembrane region" description="Helical" evidence="1">
    <location>
        <begin position="212"/>
        <end position="241"/>
    </location>
</feature>
<keyword evidence="1" id="KW-0812">Transmembrane</keyword>
<feature type="transmembrane region" description="Helical" evidence="1">
    <location>
        <begin position="53"/>
        <end position="73"/>
    </location>
</feature>
<evidence type="ECO:0000313" key="3">
    <source>
        <dbReference type="Proteomes" id="UP000034665"/>
    </source>
</evidence>
<feature type="transmembrane region" description="Helical" evidence="1">
    <location>
        <begin position="277"/>
        <end position="295"/>
    </location>
</feature>